<keyword evidence="11" id="KW-1185">Reference proteome</keyword>
<keyword evidence="3" id="KW-1003">Cell membrane</keyword>
<evidence type="ECO:0000313" key="10">
    <source>
        <dbReference type="Proteomes" id="UP000321776"/>
    </source>
</evidence>
<dbReference type="InterPro" id="IPR017871">
    <property type="entry name" value="ABC_transporter-like_CS"/>
</dbReference>
<comment type="similarity">
    <text evidence="1">Belongs to the ABC transporter superfamily.</text>
</comment>
<evidence type="ECO:0000313" key="9">
    <source>
        <dbReference type="EMBL" id="TXC79854.1"/>
    </source>
</evidence>
<evidence type="ECO:0000313" key="11">
    <source>
        <dbReference type="Proteomes" id="UP001481677"/>
    </source>
</evidence>
<dbReference type="Proteomes" id="UP001481677">
    <property type="component" value="Unassembled WGS sequence"/>
</dbReference>
<dbReference type="PROSITE" id="PS50893">
    <property type="entry name" value="ABC_TRANSPORTER_2"/>
    <property type="match status" value="1"/>
</dbReference>
<protein>
    <submittedName>
        <fullName evidence="9">ABC transporter ATP-binding protein</fullName>
    </submittedName>
</protein>
<evidence type="ECO:0000256" key="5">
    <source>
        <dbReference type="ARBA" id="ARBA00022741"/>
    </source>
</evidence>
<dbReference type="InterPro" id="IPR050166">
    <property type="entry name" value="ABC_transporter_ATP-bind"/>
</dbReference>
<comment type="caution">
    <text evidence="9">The sequence shown here is derived from an EMBL/GenBank/DDBJ whole genome shotgun (WGS) entry which is preliminary data.</text>
</comment>
<dbReference type="PANTHER" id="PTHR42788:SF13">
    <property type="entry name" value="ALIPHATIC SULFONATES IMPORT ATP-BINDING PROTEIN SSUB"/>
    <property type="match status" value="1"/>
</dbReference>
<keyword evidence="4" id="KW-0997">Cell inner membrane</keyword>
<evidence type="ECO:0000256" key="3">
    <source>
        <dbReference type="ARBA" id="ARBA00022475"/>
    </source>
</evidence>
<dbReference type="GO" id="GO:0005524">
    <property type="term" value="F:ATP binding"/>
    <property type="evidence" value="ECO:0007669"/>
    <property type="project" value="UniProtKB-KW"/>
</dbReference>
<name>A0A5C6V4P0_9BURK</name>
<dbReference type="SMART" id="SM00382">
    <property type="entry name" value="AAA"/>
    <property type="match status" value="1"/>
</dbReference>
<gene>
    <name evidence="9" type="ORF">FRZ40_36650</name>
    <name evidence="8" type="ORF">V4C56_12070</name>
</gene>
<dbReference type="AlphaFoldDB" id="A0A5C6V4P0"/>
<reference evidence="9" key="2">
    <citation type="submission" date="2019-08" db="EMBL/GenBank/DDBJ databases">
        <authorList>
            <person name="Im W.-T."/>
        </authorList>
    </citation>
    <scope>NUCLEOTIDE SEQUENCE</scope>
    <source>
        <strain evidence="9">NF 2-5-3</strain>
    </source>
</reference>
<dbReference type="Pfam" id="PF00005">
    <property type="entry name" value="ABC_tran"/>
    <property type="match status" value="1"/>
</dbReference>
<proteinExistence type="inferred from homology"/>
<dbReference type="InterPro" id="IPR003439">
    <property type="entry name" value="ABC_transporter-like_ATP-bd"/>
</dbReference>
<evidence type="ECO:0000259" key="7">
    <source>
        <dbReference type="PROSITE" id="PS50893"/>
    </source>
</evidence>
<dbReference type="CDD" id="cd03293">
    <property type="entry name" value="ABC_NrtD_SsuB_transporters"/>
    <property type="match status" value="1"/>
</dbReference>
<dbReference type="InterPro" id="IPR027417">
    <property type="entry name" value="P-loop_NTPase"/>
</dbReference>
<sequence>MTTVLKLDEKHYRSPAPAPSKPLIELRGVTKRYRSAQGMMQALRPLDFDIREQEFVSIVGPSGCGKSTLLKMIAGLEEISDGKITLSGQPIRGPQKNVGIVFQSAVLLAWRNVLDNILLQAEMRRMPKREAREKAMKLIGMAGLTGFEEKYPWQLSGGMQQRVSICRALLHDPSVLLMDEPFGALDAMTRESMNMELQRIWLESKKTVLLITHSIPEAVFLSDRVLVMSERPGSIAAIYDIDLPRPRPLEVMATPAFLHYTKTIRAHFNAQGSLDDH</sequence>
<dbReference type="PROSITE" id="PS00211">
    <property type="entry name" value="ABC_TRANSPORTER_1"/>
    <property type="match status" value="1"/>
</dbReference>
<dbReference type="PANTHER" id="PTHR42788">
    <property type="entry name" value="TAURINE IMPORT ATP-BINDING PROTEIN-RELATED"/>
    <property type="match status" value="1"/>
</dbReference>
<dbReference type="EMBL" id="VOQS01000005">
    <property type="protein sequence ID" value="TXC79854.1"/>
    <property type="molecule type" value="Genomic_DNA"/>
</dbReference>
<dbReference type="SUPFAM" id="SSF52540">
    <property type="entry name" value="P-loop containing nucleoside triphosphate hydrolases"/>
    <property type="match status" value="1"/>
</dbReference>
<evidence type="ECO:0000256" key="4">
    <source>
        <dbReference type="ARBA" id="ARBA00022519"/>
    </source>
</evidence>
<reference evidence="9 10" key="1">
    <citation type="journal article" date="2018" name="Int. J. Syst. Evol. Microbiol.">
        <title>Paraburkholderia azotifigens sp. nov., a nitrogen-fixing bacterium isolated from paddy soil.</title>
        <authorList>
            <person name="Choi G.M."/>
            <person name="Im W.T."/>
        </authorList>
    </citation>
    <scope>NUCLEOTIDE SEQUENCE [LARGE SCALE GENOMIC DNA]</scope>
    <source>
        <strain evidence="9 10">NF 2-5-3</strain>
    </source>
</reference>
<keyword evidence="2" id="KW-0813">Transport</keyword>
<feature type="domain" description="ABC transporter" evidence="7">
    <location>
        <begin position="24"/>
        <end position="255"/>
    </location>
</feature>
<evidence type="ECO:0000256" key="6">
    <source>
        <dbReference type="ARBA" id="ARBA00022840"/>
    </source>
</evidence>
<reference evidence="8 11" key="3">
    <citation type="submission" date="2024-01" db="EMBL/GenBank/DDBJ databases">
        <title>The diversity of rhizobia nodulating Mimosa spp. in eleven states of Brazil covering several biomes is determined by host plant, location, and edaphic factors.</title>
        <authorList>
            <person name="Rouws L."/>
            <person name="Barauna A."/>
            <person name="Beukes C."/>
            <person name="De Faria S.M."/>
            <person name="Gross E."/>
            <person name="Dos Reis Junior F.B."/>
            <person name="Simon M."/>
            <person name="Maluk M."/>
            <person name="Odee D.W."/>
            <person name="Kenicer G."/>
            <person name="Young J.P.W."/>
            <person name="Reis V.M."/>
            <person name="Zilli J."/>
            <person name="James E.K."/>
        </authorList>
    </citation>
    <scope>NUCLEOTIDE SEQUENCE [LARGE SCALE GENOMIC DNA]</scope>
    <source>
        <strain evidence="8 11">JPY530</strain>
    </source>
</reference>
<keyword evidence="4" id="KW-0472">Membrane</keyword>
<evidence type="ECO:0000313" key="8">
    <source>
        <dbReference type="EMBL" id="MEM5340362.1"/>
    </source>
</evidence>
<evidence type="ECO:0000256" key="2">
    <source>
        <dbReference type="ARBA" id="ARBA00022448"/>
    </source>
</evidence>
<dbReference type="EMBL" id="JAZHGA010000007">
    <property type="protein sequence ID" value="MEM5340362.1"/>
    <property type="molecule type" value="Genomic_DNA"/>
</dbReference>
<dbReference type="InterPro" id="IPR003593">
    <property type="entry name" value="AAA+_ATPase"/>
</dbReference>
<evidence type="ECO:0000256" key="1">
    <source>
        <dbReference type="ARBA" id="ARBA00005417"/>
    </source>
</evidence>
<dbReference type="GO" id="GO:0016887">
    <property type="term" value="F:ATP hydrolysis activity"/>
    <property type="evidence" value="ECO:0007669"/>
    <property type="project" value="InterPro"/>
</dbReference>
<accession>A0A5C6V4P0</accession>
<organism evidence="9 10">
    <name type="scientific">Paraburkholderia azotifigens</name>
    <dbReference type="NCBI Taxonomy" id="2057004"/>
    <lineage>
        <taxon>Bacteria</taxon>
        <taxon>Pseudomonadati</taxon>
        <taxon>Pseudomonadota</taxon>
        <taxon>Betaproteobacteria</taxon>
        <taxon>Burkholderiales</taxon>
        <taxon>Burkholderiaceae</taxon>
        <taxon>Paraburkholderia</taxon>
    </lineage>
</organism>
<dbReference type="Proteomes" id="UP000321776">
    <property type="component" value="Unassembled WGS sequence"/>
</dbReference>
<keyword evidence="5" id="KW-0547">Nucleotide-binding</keyword>
<dbReference type="RefSeq" id="WP_147237447.1">
    <property type="nucleotide sequence ID" value="NZ_JAZHFZ010000006.1"/>
</dbReference>
<keyword evidence="6 9" id="KW-0067">ATP-binding</keyword>
<dbReference type="Gene3D" id="3.40.50.300">
    <property type="entry name" value="P-loop containing nucleotide triphosphate hydrolases"/>
    <property type="match status" value="1"/>
</dbReference>